<keyword evidence="1" id="KW-0028">Amino-acid biosynthesis</keyword>
<dbReference type="PANTHER" id="PTHR20861:SF1">
    <property type="entry name" value="HOMOSERINE KINASE"/>
    <property type="match status" value="1"/>
</dbReference>
<evidence type="ECO:0000256" key="5">
    <source>
        <dbReference type="ARBA" id="ARBA00022777"/>
    </source>
</evidence>
<feature type="domain" description="GHMP kinase N-terminal" evidence="7">
    <location>
        <begin position="136"/>
        <end position="215"/>
    </location>
</feature>
<dbReference type="InterPro" id="IPR020568">
    <property type="entry name" value="Ribosomal_Su5_D2-typ_SF"/>
</dbReference>
<protein>
    <recommendedName>
        <fullName evidence="11">Homoserine kinase</fullName>
    </recommendedName>
</protein>
<keyword evidence="2" id="KW-0808">Transferase</keyword>
<proteinExistence type="inferred from homology"/>
<name>A0AAE0BSC6_9CHLO</name>
<keyword evidence="5" id="KW-0418">Kinase</keyword>
<keyword evidence="10" id="KW-1185">Reference proteome</keyword>
<sequence length="402" mass="42313">MNMNMASTDLMLKSRINRAFTGKKLLQARFWQATRKKIPTRPSHLRVPKMAVMKPIIEAKYEPVLEEVCAFSPATVANLGPGFDFLGCAVEGQGDVVEARLRPDLPGKVIIEDITGEGGRLSRVAEENCCGIGAIETLKLLGVSDMGVSLRLQKGLNLGSGLGSSSASSAAAAWAVNALYGCPLTKAELVPAGLIAEAAVSGWHADNIAPAIMGGFVLIRSYEPKLQLQPLEFGATLHPGVERPNLWFVLVTPKFEAPTREMRAALPQEVPLKSMVNNSLQGGSLVAGILHGDAEMLGQALNSDCVIEPARGPLIPGFIQAKEAALKAGAFGCTISGAGPTVVAIVKDQTCGVQVADAVIKAFTDHGNLEIMRATVSTLSTDGAFTCEGTSCSNSFDTIFVV</sequence>
<dbReference type="InterPro" id="IPR036554">
    <property type="entry name" value="GHMP_kinase_C_sf"/>
</dbReference>
<evidence type="ECO:0000256" key="2">
    <source>
        <dbReference type="ARBA" id="ARBA00022679"/>
    </source>
</evidence>
<dbReference type="Pfam" id="PF00288">
    <property type="entry name" value="GHMP_kinases_N"/>
    <property type="match status" value="1"/>
</dbReference>
<evidence type="ECO:0000313" key="9">
    <source>
        <dbReference type="EMBL" id="KAK3241802.1"/>
    </source>
</evidence>
<dbReference type="SUPFAM" id="SSF54211">
    <property type="entry name" value="Ribosomal protein S5 domain 2-like"/>
    <property type="match status" value="1"/>
</dbReference>
<dbReference type="PANTHER" id="PTHR20861">
    <property type="entry name" value="HOMOSERINE/4-DIPHOSPHOCYTIDYL-2-C-METHYL-D-ERYTHRITOL KINASE"/>
    <property type="match status" value="1"/>
</dbReference>
<dbReference type="Pfam" id="PF08544">
    <property type="entry name" value="GHMP_kinases_C"/>
    <property type="match status" value="1"/>
</dbReference>
<accession>A0AAE0BSC6</accession>
<keyword evidence="3" id="KW-0791">Threonine biosynthesis</keyword>
<dbReference type="Gene3D" id="3.30.70.890">
    <property type="entry name" value="GHMP kinase, C-terminal domain"/>
    <property type="match status" value="1"/>
</dbReference>
<gene>
    <name evidence="9" type="ORF">CYMTET_48463</name>
</gene>
<dbReference type="InterPro" id="IPR000870">
    <property type="entry name" value="Homoserine_kinase"/>
</dbReference>
<dbReference type="EMBL" id="LGRX02033309">
    <property type="protein sequence ID" value="KAK3241802.1"/>
    <property type="molecule type" value="Genomic_DNA"/>
</dbReference>
<evidence type="ECO:0000256" key="4">
    <source>
        <dbReference type="ARBA" id="ARBA00022741"/>
    </source>
</evidence>
<evidence type="ECO:0000256" key="3">
    <source>
        <dbReference type="ARBA" id="ARBA00022697"/>
    </source>
</evidence>
<evidence type="ECO:0000259" key="8">
    <source>
        <dbReference type="Pfam" id="PF08544"/>
    </source>
</evidence>
<dbReference type="HAMAP" id="MF_00384">
    <property type="entry name" value="Homoser_kinase"/>
    <property type="match status" value="1"/>
</dbReference>
<evidence type="ECO:0000256" key="6">
    <source>
        <dbReference type="ARBA" id="ARBA00022840"/>
    </source>
</evidence>
<dbReference type="PRINTS" id="PR00958">
    <property type="entry name" value="HOMSERKINASE"/>
</dbReference>
<dbReference type="GO" id="GO:0009088">
    <property type="term" value="P:threonine biosynthetic process"/>
    <property type="evidence" value="ECO:0007669"/>
    <property type="project" value="UniProtKB-KW"/>
</dbReference>
<dbReference type="InterPro" id="IPR013750">
    <property type="entry name" value="GHMP_kinase_C_dom"/>
</dbReference>
<comment type="caution">
    <text evidence="9">The sequence shown here is derived from an EMBL/GenBank/DDBJ whole genome shotgun (WGS) entry which is preliminary data.</text>
</comment>
<reference evidence="9 10" key="1">
    <citation type="journal article" date="2015" name="Genome Biol. Evol.">
        <title>Comparative Genomics of a Bacterivorous Green Alga Reveals Evolutionary Causalities and Consequences of Phago-Mixotrophic Mode of Nutrition.</title>
        <authorList>
            <person name="Burns J.A."/>
            <person name="Paasch A."/>
            <person name="Narechania A."/>
            <person name="Kim E."/>
        </authorList>
    </citation>
    <scope>NUCLEOTIDE SEQUENCE [LARGE SCALE GENOMIC DNA]</scope>
    <source>
        <strain evidence="9 10">PLY_AMNH</strain>
    </source>
</reference>
<dbReference type="AlphaFoldDB" id="A0AAE0BSC6"/>
<evidence type="ECO:0008006" key="11">
    <source>
        <dbReference type="Google" id="ProtNLM"/>
    </source>
</evidence>
<dbReference type="InterPro" id="IPR006204">
    <property type="entry name" value="GHMP_kinase_N_dom"/>
</dbReference>
<keyword evidence="4" id="KW-0547">Nucleotide-binding</keyword>
<feature type="domain" description="GHMP kinase C-terminal" evidence="8">
    <location>
        <begin position="286"/>
        <end position="363"/>
    </location>
</feature>
<dbReference type="Proteomes" id="UP001190700">
    <property type="component" value="Unassembled WGS sequence"/>
</dbReference>
<dbReference type="GO" id="GO:0004413">
    <property type="term" value="F:homoserine kinase activity"/>
    <property type="evidence" value="ECO:0007669"/>
    <property type="project" value="InterPro"/>
</dbReference>
<keyword evidence="6" id="KW-0067">ATP-binding</keyword>
<evidence type="ECO:0000259" key="7">
    <source>
        <dbReference type="Pfam" id="PF00288"/>
    </source>
</evidence>
<dbReference type="NCBIfam" id="TIGR00191">
    <property type="entry name" value="thrB"/>
    <property type="match status" value="1"/>
</dbReference>
<dbReference type="SUPFAM" id="SSF55060">
    <property type="entry name" value="GHMP Kinase, C-terminal domain"/>
    <property type="match status" value="1"/>
</dbReference>
<evidence type="ECO:0000256" key="1">
    <source>
        <dbReference type="ARBA" id="ARBA00022605"/>
    </source>
</evidence>
<dbReference type="InterPro" id="IPR014721">
    <property type="entry name" value="Ribsml_uS5_D2-typ_fold_subgr"/>
</dbReference>
<evidence type="ECO:0000313" key="10">
    <source>
        <dbReference type="Proteomes" id="UP001190700"/>
    </source>
</evidence>
<dbReference type="Gene3D" id="3.30.230.10">
    <property type="match status" value="1"/>
</dbReference>
<organism evidence="9 10">
    <name type="scientific">Cymbomonas tetramitiformis</name>
    <dbReference type="NCBI Taxonomy" id="36881"/>
    <lineage>
        <taxon>Eukaryota</taxon>
        <taxon>Viridiplantae</taxon>
        <taxon>Chlorophyta</taxon>
        <taxon>Pyramimonadophyceae</taxon>
        <taxon>Pyramimonadales</taxon>
        <taxon>Pyramimonadaceae</taxon>
        <taxon>Cymbomonas</taxon>
    </lineage>
</organism>
<dbReference type="GO" id="GO:0005524">
    <property type="term" value="F:ATP binding"/>
    <property type="evidence" value="ECO:0007669"/>
    <property type="project" value="UniProtKB-KW"/>
</dbReference>
<dbReference type="NCBIfam" id="NF002288">
    <property type="entry name" value="PRK01212.1-4"/>
    <property type="match status" value="1"/>
</dbReference>